<protein>
    <submittedName>
        <fullName evidence="1">Uncharacterized protein</fullName>
    </submittedName>
</protein>
<sequence>MTISEILKSYQDQIIDQVSELESRLYVEAVESSKSPAGSIRYLKKLKSELPDTYAGTIEQVVQYALSAKAIDDVISKVYDEALKQEWRQNDD</sequence>
<comment type="caution">
    <text evidence="1">The sequence shown here is derived from an EMBL/GenBank/DDBJ whole genome shotgun (WGS) entry which is preliminary data.</text>
</comment>
<dbReference type="RefSeq" id="WP_201331894.1">
    <property type="nucleotide sequence ID" value="NZ_BOCG01000451.1"/>
</dbReference>
<organism evidence="1 2">
    <name type="scientific">Lactobacillus nasalidis</name>
    <dbReference type="NCBI Taxonomy" id="2797258"/>
    <lineage>
        <taxon>Bacteria</taxon>
        <taxon>Bacillati</taxon>
        <taxon>Bacillota</taxon>
        <taxon>Bacilli</taxon>
        <taxon>Lactobacillales</taxon>
        <taxon>Lactobacillaceae</taxon>
        <taxon>Lactobacillus</taxon>
    </lineage>
</organism>
<keyword evidence="2" id="KW-1185">Reference proteome</keyword>
<dbReference type="EMBL" id="BOCI01000301">
    <property type="protein sequence ID" value="GHW01447.1"/>
    <property type="molecule type" value="Genomic_DNA"/>
</dbReference>
<evidence type="ECO:0000313" key="1">
    <source>
        <dbReference type="EMBL" id="GHW01447.1"/>
    </source>
</evidence>
<accession>A0ABQ3WB66</accession>
<proteinExistence type="predicted"/>
<reference evidence="2" key="1">
    <citation type="submission" date="2021-01" db="EMBL/GenBank/DDBJ databases">
        <title>Draft genome sequence of Nasalis larvatus strain YZ03.</title>
        <authorList>
            <person name="Suzuki-Hashido N."/>
            <person name="Tsuchida S."/>
            <person name="Hayakawa T."/>
        </authorList>
    </citation>
    <scope>NUCLEOTIDE SEQUENCE [LARGE SCALE GENOMIC DNA]</scope>
    <source>
        <strain evidence="2">YZ03</strain>
    </source>
</reference>
<gene>
    <name evidence="1" type="ORF">lacNasYZ03_11340</name>
</gene>
<name>A0ABQ3WB66_9LACO</name>
<evidence type="ECO:0000313" key="2">
    <source>
        <dbReference type="Proteomes" id="UP000616547"/>
    </source>
</evidence>
<dbReference type="Proteomes" id="UP000616547">
    <property type="component" value="Unassembled WGS sequence"/>
</dbReference>